<feature type="transmembrane region" description="Helical" evidence="6">
    <location>
        <begin position="461"/>
        <end position="479"/>
    </location>
</feature>
<dbReference type="InterPro" id="IPR004776">
    <property type="entry name" value="Mem_transp_PIN-like"/>
</dbReference>
<feature type="transmembrane region" description="Helical" evidence="6">
    <location>
        <begin position="615"/>
        <end position="636"/>
    </location>
</feature>
<feature type="compositionally biased region" description="Polar residues" evidence="5">
    <location>
        <begin position="226"/>
        <end position="253"/>
    </location>
</feature>
<comment type="subcellular location">
    <subcellularLocation>
        <location evidence="1">Membrane</location>
        <topology evidence="1">Multi-pass membrane protein</topology>
    </subcellularLocation>
</comment>
<reference evidence="7 8" key="1">
    <citation type="submission" date="2020-11" db="EMBL/GenBank/DDBJ databases">
        <title>Kefir isolates.</title>
        <authorList>
            <person name="Marcisauskas S."/>
            <person name="Kim Y."/>
            <person name="Blasche S."/>
        </authorList>
    </citation>
    <scope>NUCLEOTIDE SEQUENCE [LARGE SCALE GENOMIC DNA]</scope>
    <source>
        <strain evidence="7 8">OG2</strain>
    </source>
</reference>
<evidence type="ECO:0000256" key="1">
    <source>
        <dbReference type="ARBA" id="ARBA00004141"/>
    </source>
</evidence>
<feature type="compositionally biased region" description="Polar residues" evidence="5">
    <location>
        <begin position="283"/>
        <end position="298"/>
    </location>
</feature>
<proteinExistence type="predicted"/>
<dbReference type="Pfam" id="PF03547">
    <property type="entry name" value="Mem_trans"/>
    <property type="match status" value="1"/>
</dbReference>
<feature type="region of interest" description="Disordered" evidence="5">
    <location>
        <begin position="176"/>
        <end position="298"/>
    </location>
</feature>
<dbReference type="EMBL" id="PUHR01000014">
    <property type="protein sequence ID" value="KAG0671244.1"/>
    <property type="molecule type" value="Genomic_DNA"/>
</dbReference>
<evidence type="ECO:0000313" key="7">
    <source>
        <dbReference type="EMBL" id="KAG0671244.1"/>
    </source>
</evidence>
<dbReference type="PANTHER" id="PTHR31274">
    <property type="entry name" value="PROTEIN ECM3"/>
    <property type="match status" value="1"/>
</dbReference>
<dbReference type="GO" id="GO:0055085">
    <property type="term" value="P:transmembrane transport"/>
    <property type="evidence" value="ECO:0007669"/>
    <property type="project" value="InterPro"/>
</dbReference>
<evidence type="ECO:0000256" key="6">
    <source>
        <dbReference type="SAM" id="Phobius"/>
    </source>
</evidence>
<feature type="transmembrane region" description="Helical" evidence="6">
    <location>
        <begin position="575"/>
        <end position="595"/>
    </location>
</feature>
<feature type="transmembrane region" description="Helical" evidence="6">
    <location>
        <begin position="500"/>
        <end position="520"/>
    </location>
</feature>
<feature type="transmembrane region" description="Helical" evidence="6">
    <location>
        <begin position="141"/>
        <end position="162"/>
    </location>
</feature>
<keyword evidence="2 6" id="KW-0812">Transmembrane</keyword>
<feature type="compositionally biased region" description="Low complexity" evidence="5">
    <location>
        <begin position="212"/>
        <end position="225"/>
    </location>
</feature>
<keyword evidence="8" id="KW-1185">Reference proteome</keyword>
<gene>
    <name evidence="7" type="ORF">C6P45_001008</name>
</gene>
<keyword evidence="3 6" id="KW-1133">Transmembrane helix</keyword>
<evidence type="ECO:0000256" key="4">
    <source>
        <dbReference type="ARBA" id="ARBA00023136"/>
    </source>
</evidence>
<evidence type="ECO:0000256" key="3">
    <source>
        <dbReference type="ARBA" id="ARBA00022989"/>
    </source>
</evidence>
<evidence type="ECO:0000256" key="2">
    <source>
        <dbReference type="ARBA" id="ARBA00022692"/>
    </source>
</evidence>
<dbReference type="InterPro" id="IPR040254">
    <property type="entry name" value="Ecm3-like"/>
</dbReference>
<evidence type="ECO:0000313" key="8">
    <source>
        <dbReference type="Proteomes" id="UP000750334"/>
    </source>
</evidence>
<feature type="transmembrane region" description="Helical" evidence="6">
    <location>
        <begin position="6"/>
        <end position="30"/>
    </location>
</feature>
<name>A0A9P6WDI0_MAUEX</name>
<evidence type="ECO:0008006" key="9">
    <source>
        <dbReference type="Google" id="ProtNLM"/>
    </source>
</evidence>
<sequence>MHETLGQVIWIAVKPIIKIYLIIGVGFGLCKMGILTADATRSISDIVLTVLLPSLSFNKIVGNIEDNDIKFVGIICLTSVLIFGTGLFCAYVIKKTLPVPKAWGGGILAGGMFPNISDLPIAYLQTLDQSSMFTTEEGNKGVANVIIFLAMFLFCVFNLGGFRLIENDFNYKDEESGVRDNELQDNDTSSNVSPLDSIPEEADEEKNGLHTSSSSSSGLSKKSQSVVNGEKNNISSNSATPSAHNIPVNNNKAVNDGSEDNMENSTDNDDLGDMHMEDDLGNEEQSVQSSIATSVNSQVSAGDYNRELGIPAARRTLSQPVAYTEEEHSSLGRRQTYSQYSLNSNLNLTPVRSLDKRDLPAEGLNDIVREYSNVDQYGGRRQSVVSSLQNDDGSINDQASHMSSLQKIKSSNLTKILTSDATVSKKDIEESGGSLPKCIQKFPLTPFIVFFLKNCLRPCSMAVIAALTIAFIPWVKALFVTSSHTPHIRQAPDNQPALSFFMDFTSYVGAASVPFGLILLGATLGRLKIKKLYPGFWKSAVLLVFLRQCVMPIFGVLWADRLVKAGWLDRQKDEMLLFVMTINWALPTMTTLIYFTASYTPLDCEDPIQMECTAFFLMLQYPLLVVSLPFVVTYYLKVYLKK</sequence>
<protein>
    <recommendedName>
        <fullName evidence="9">Protein ECM3</fullName>
    </recommendedName>
</protein>
<dbReference type="PANTHER" id="PTHR31274:SF3">
    <property type="entry name" value="PROTEIN ECM3"/>
    <property type="match status" value="1"/>
</dbReference>
<dbReference type="GO" id="GO:0016020">
    <property type="term" value="C:membrane"/>
    <property type="evidence" value="ECO:0007669"/>
    <property type="project" value="UniProtKB-SubCell"/>
</dbReference>
<dbReference type="Proteomes" id="UP000750334">
    <property type="component" value="Unassembled WGS sequence"/>
</dbReference>
<accession>A0A9P6WDI0</accession>
<feature type="transmembrane region" description="Helical" evidence="6">
    <location>
        <begin position="72"/>
        <end position="93"/>
    </location>
</feature>
<keyword evidence="4 6" id="KW-0472">Membrane</keyword>
<dbReference type="OrthoDB" id="435607at2759"/>
<organism evidence="7 8">
    <name type="scientific">Maudiozyma exigua</name>
    <name type="common">Yeast</name>
    <name type="synonym">Kazachstania exigua</name>
    <dbReference type="NCBI Taxonomy" id="34358"/>
    <lineage>
        <taxon>Eukaryota</taxon>
        <taxon>Fungi</taxon>
        <taxon>Dikarya</taxon>
        <taxon>Ascomycota</taxon>
        <taxon>Saccharomycotina</taxon>
        <taxon>Saccharomycetes</taxon>
        <taxon>Saccharomycetales</taxon>
        <taxon>Saccharomycetaceae</taxon>
        <taxon>Maudiozyma</taxon>
    </lineage>
</organism>
<dbReference type="AlphaFoldDB" id="A0A9P6WDI0"/>
<evidence type="ECO:0000256" key="5">
    <source>
        <dbReference type="SAM" id="MobiDB-lite"/>
    </source>
</evidence>
<feature type="compositionally biased region" description="Acidic residues" evidence="5">
    <location>
        <begin position="257"/>
        <end position="271"/>
    </location>
</feature>
<comment type="caution">
    <text evidence="7">The sequence shown here is derived from an EMBL/GenBank/DDBJ whole genome shotgun (WGS) entry which is preliminary data.</text>
</comment>